<dbReference type="SUPFAM" id="SSF46785">
    <property type="entry name" value="Winged helix' DNA-binding domain"/>
    <property type="match status" value="1"/>
</dbReference>
<dbReference type="InterPro" id="IPR015424">
    <property type="entry name" value="PyrdxlP-dep_Trfase"/>
</dbReference>
<evidence type="ECO:0000259" key="8">
    <source>
        <dbReference type="PROSITE" id="PS50949"/>
    </source>
</evidence>
<reference evidence="10" key="1">
    <citation type="submission" date="2016-10" db="EMBL/GenBank/DDBJ databases">
        <authorList>
            <person name="Varghese N."/>
            <person name="Submissions S."/>
        </authorList>
    </citation>
    <scope>NUCLEOTIDE SEQUENCE [LARGE SCALE GENOMIC DNA]</scope>
    <source>
        <strain evidence="10">LMG 26031</strain>
    </source>
</reference>
<evidence type="ECO:0000256" key="2">
    <source>
        <dbReference type="ARBA" id="ARBA00022576"/>
    </source>
</evidence>
<keyword evidence="5" id="KW-0805">Transcription regulation</keyword>
<dbReference type="InterPro" id="IPR036390">
    <property type="entry name" value="WH_DNA-bd_sf"/>
</dbReference>
<feature type="domain" description="HTH gntR-type" evidence="8">
    <location>
        <begin position="58"/>
        <end position="126"/>
    </location>
</feature>
<protein>
    <submittedName>
        <fullName evidence="9">Transcriptional regulator, GntR family</fullName>
    </submittedName>
</protein>
<evidence type="ECO:0000313" key="9">
    <source>
        <dbReference type="EMBL" id="SEJ66889.1"/>
    </source>
</evidence>
<evidence type="ECO:0000256" key="6">
    <source>
        <dbReference type="ARBA" id="ARBA00023125"/>
    </source>
</evidence>
<name>A0A1H7AMT4_9BURK</name>
<proteinExistence type="inferred from homology"/>
<dbReference type="FunFam" id="3.40.640.10:FF:000023">
    <property type="entry name" value="Transcriptional regulator, GntR family"/>
    <property type="match status" value="1"/>
</dbReference>
<dbReference type="CDD" id="cd00609">
    <property type="entry name" value="AAT_like"/>
    <property type="match status" value="1"/>
</dbReference>
<dbReference type="PANTHER" id="PTHR46577">
    <property type="entry name" value="HTH-TYPE TRANSCRIPTIONAL REGULATORY PROTEIN GABR"/>
    <property type="match status" value="1"/>
</dbReference>
<keyword evidence="3" id="KW-0808">Transferase</keyword>
<dbReference type="InterPro" id="IPR051446">
    <property type="entry name" value="HTH_trans_reg/aminotransferase"/>
</dbReference>
<dbReference type="SMART" id="SM00345">
    <property type="entry name" value="HTH_GNTR"/>
    <property type="match status" value="1"/>
</dbReference>
<evidence type="ECO:0000256" key="3">
    <source>
        <dbReference type="ARBA" id="ARBA00022679"/>
    </source>
</evidence>
<dbReference type="SUPFAM" id="SSF53383">
    <property type="entry name" value="PLP-dependent transferases"/>
    <property type="match status" value="1"/>
</dbReference>
<sequence length="531" mass="59915">MINRDELCLKSGRRAQSQFTQFMRFACFVQFVWCGSFIARVCHAFDARRPRSRQRHPLKLYEELAKEIEGQVRRGVFRPGERVPSVRQTSQHRQISITTVLRAYLLLESKGIIQSRPQSGYFVRLGANDAAPVQELDVSKPIAVSAQVDVSRLVLSTLRSIGSDEAVPLGSPYPDPALFPFQKINRYAHAVGRRKTQWGVTDELPPGNPDLIRQIARRYLENGVAVDPNEIVVTVGATEAINLCLQAVAKPGDTVAVESPTFYAMLHAIERMGMRAIEVATHPREGIDLGALAQILDKRRIAACMVMPNFQNPLGFQMPDEKKRELVKLLVRHDVPVIENDVYHELYFGDVHPGALKNYDRKGLVLHCASFSKTLTSAYRIGWAMPGRYREQVEKLKFLNTLTTPSIPQLAIAEYLKQDGYEHHLRRLRKGFAQRARLMTAMVTRFFPEGTRVSHPMGGYVLWVELPRGVDSMQLYKLALEHGITVGPGYMFSTTNGYSHCIRLNYSYAWSPEIERALATIGKLAAASLRQ</sequence>
<dbReference type="Gene3D" id="1.10.10.10">
    <property type="entry name" value="Winged helix-like DNA-binding domain superfamily/Winged helix DNA-binding domain"/>
    <property type="match status" value="1"/>
</dbReference>
<evidence type="ECO:0000313" key="10">
    <source>
        <dbReference type="Proteomes" id="UP000198866"/>
    </source>
</evidence>
<dbReference type="PROSITE" id="PS50949">
    <property type="entry name" value="HTH_GNTR"/>
    <property type="match status" value="1"/>
</dbReference>
<dbReference type="InterPro" id="IPR004839">
    <property type="entry name" value="Aminotransferase_I/II_large"/>
</dbReference>
<dbReference type="Pfam" id="PF00155">
    <property type="entry name" value="Aminotran_1_2"/>
    <property type="match status" value="1"/>
</dbReference>
<accession>A0A1H7AMT4</accession>
<dbReference type="GO" id="GO:0030170">
    <property type="term" value="F:pyridoxal phosphate binding"/>
    <property type="evidence" value="ECO:0007669"/>
    <property type="project" value="InterPro"/>
</dbReference>
<dbReference type="GO" id="GO:0008483">
    <property type="term" value="F:transaminase activity"/>
    <property type="evidence" value="ECO:0007669"/>
    <property type="project" value="UniProtKB-KW"/>
</dbReference>
<dbReference type="EMBL" id="FNYE01000015">
    <property type="protein sequence ID" value="SEJ66889.1"/>
    <property type="molecule type" value="Genomic_DNA"/>
</dbReference>
<keyword evidence="10" id="KW-1185">Reference proteome</keyword>
<dbReference type="Gene3D" id="3.90.1150.10">
    <property type="entry name" value="Aspartate Aminotransferase, domain 1"/>
    <property type="match status" value="1"/>
</dbReference>
<dbReference type="STRING" id="667676.SAMN05192539_101559"/>
<evidence type="ECO:0000256" key="4">
    <source>
        <dbReference type="ARBA" id="ARBA00022898"/>
    </source>
</evidence>
<keyword evidence="2" id="KW-0032">Aminotransferase</keyword>
<gene>
    <name evidence="9" type="ORF">SAMN05192539_101559</name>
</gene>
<keyword evidence="7" id="KW-0804">Transcription</keyword>
<dbReference type="GO" id="GO:0003677">
    <property type="term" value="F:DNA binding"/>
    <property type="evidence" value="ECO:0007669"/>
    <property type="project" value="UniProtKB-KW"/>
</dbReference>
<dbReference type="AlphaFoldDB" id="A0A1H7AMT4"/>
<dbReference type="Pfam" id="PF00392">
    <property type="entry name" value="GntR"/>
    <property type="match status" value="1"/>
</dbReference>
<comment type="similarity">
    <text evidence="1">In the C-terminal section; belongs to the class-I pyridoxal-phosphate-dependent aminotransferase family.</text>
</comment>
<evidence type="ECO:0000256" key="5">
    <source>
        <dbReference type="ARBA" id="ARBA00023015"/>
    </source>
</evidence>
<dbReference type="Proteomes" id="UP000198866">
    <property type="component" value="Unassembled WGS sequence"/>
</dbReference>
<dbReference type="InterPro" id="IPR036388">
    <property type="entry name" value="WH-like_DNA-bd_sf"/>
</dbReference>
<dbReference type="GO" id="GO:0003700">
    <property type="term" value="F:DNA-binding transcription factor activity"/>
    <property type="evidence" value="ECO:0007669"/>
    <property type="project" value="InterPro"/>
</dbReference>
<organism evidence="9 10">
    <name type="scientific">Paraburkholderia diazotrophica</name>
    <dbReference type="NCBI Taxonomy" id="667676"/>
    <lineage>
        <taxon>Bacteria</taxon>
        <taxon>Pseudomonadati</taxon>
        <taxon>Pseudomonadota</taxon>
        <taxon>Betaproteobacteria</taxon>
        <taxon>Burkholderiales</taxon>
        <taxon>Burkholderiaceae</taxon>
        <taxon>Paraburkholderia</taxon>
    </lineage>
</organism>
<keyword evidence="4" id="KW-0663">Pyridoxal phosphate</keyword>
<dbReference type="CDD" id="cd07377">
    <property type="entry name" value="WHTH_GntR"/>
    <property type="match status" value="1"/>
</dbReference>
<dbReference type="Gene3D" id="3.40.640.10">
    <property type="entry name" value="Type I PLP-dependent aspartate aminotransferase-like (Major domain)"/>
    <property type="match status" value="1"/>
</dbReference>
<dbReference type="InterPro" id="IPR015422">
    <property type="entry name" value="PyrdxlP-dep_Trfase_small"/>
</dbReference>
<evidence type="ECO:0000256" key="1">
    <source>
        <dbReference type="ARBA" id="ARBA00005384"/>
    </source>
</evidence>
<keyword evidence="6" id="KW-0238">DNA-binding</keyword>
<dbReference type="InterPro" id="IPR000524">
    <property type="entry name" value="Tscrpt_reg_HTH_GntR"/>
</dbReference>
<evidence type="ECO:0000256" key="7">
    <source>
        <dbReference type="ARBA" id="ARBA00023163"/>
    </source>
</evidence>
<dbReference type="InterPro" id="IPR015421">
    <property type="entry name" value="PyrdxlP-dep_Trfase_major"/>
</dbReference>
<dbReference type="PANTHER" id="PTHR46577:SF2">
    <property type="entry name" value="TRANSCRIPTIONAL REGULATORY PROTEIN"/>
    <property type="match status" value="1"/>
</dbReference>